<evidence type="ECO:0000256" key="1">
    <source>
        <dbReference type="SAM" id="MobiDB-lite"/>
    </source>
</evidence>
<organism evidence="3 4">
    <name type="scientific">Apiospora aurea</name>
    <dbReference type="NCBI Taxonomy" id="335848"/>
    <lineage>
        <taxon>Eukaryota</taxon>
        <taxon>Fungi</taxon>
        <taxon>Dikarya</taxon>
        <taxon>Ascomycota</taxon>
        <taxon>Pezizomycotina</taxon>
        <taxon>Sordariomycetes</taxon>
        <taxon>Xylariomycetidae</taxon>
        <taxon>Amphisphaeriales</taxon>
        <taxon>Apiosporaceae</taxon>
        <taxon>Apiospora</taxon>
    </lineage>
</organism>
<gene>
    <name evidence="3" type="ORF">PG986_006394</name>
</gene>
<evidence type="ECO:0000313" key="3">
    <source>
        <dbReference type="EMBL" id="KAK7957172.1"/>
    </source>
</evidence>
<evidence type="ECO:0000313" key="4">
    <source>
        <dbReference type="Proteomes" id="UP001391051"/>
    </source>
</evidence>
<dbReference type="Pfam" id="PF02171">
    <property type="entry name" value="Piwi"/>
    <property type="match status" value="1"/>
</dbReference>
<feature type="compositionally biased region" description="Basic and acidic residues" evidence="1">
    <location>
        <begin position="43"/>
        <end position="62"/>
    </location>
</feature>
<dbReference type="SMART" id="SM00950">
    <property type="entry name" value="Piwi"/>
    <property type="match status" value="1"/>
</dbReference>
<dbReference type="InterPro" id="IPR012337">
    <property type="entry name" value="RNaseH-like_sf"/>
</dbReference>
<dbReference type="PROSITE" id="PS50822">
    <property type="entry name" value="PIWI"/>
    <property type="match status" value="1"/>
</dbReference>
<feature type="domain" description="Piwi" evidence="2">
    <location>
        <begin position="635"/>
        <end position="940"/>
    </location>
</feature>
<accession>A0ABR1QKA4</accession>
<dbReference type="Pfam" id="PF08699">
    <property type="entry name" value="ArgoL1"/>
    <property type="match status" value="1"/>
</dbReference>
<dbReference type="Proteomes" id="UP001391051">
    <property type="component" value="Unassembled WGS sequence"/>
</dbReference>
<dbReference type="Pfam" id="PF02170">
    <property type="entry name" value="PAZ"/>
    <property type="match status" value="1"/>
</dbReference>
<comment type="caution">
    <text evidence="3">The sequence shown here is derived from an EMBL/GenBank/DDBJ whole genome shotgun (WGS) entry which is preliminary data.</text>
</comment>
<proteinExistence type="predicted"/>
<dbReference type="Gene3D" id="2.170.260.10">
    <property type="entry name" value="paz domain"/>
    <property type="match status" value="1"/>
</dbReference>
<dbReference type="Pfam" id="PF16488">
    <property type="entry name" value="ArgoL2"/>
    <property type="match status" value="1"/>
</dbReference>
<dbReference type="Gene3D" id="3.30.420.10">
    <property type="entry name" value="Ribonuclease H-like superfamily/Ribonuclease H"/>
    <property type="match status" value="1"/>
</dbReference>
<evidence type="ECO:0000259" key="2">
    <source>
        <dbReference type="PROSITE" id="PS50822"/>
    </source>
</evidence>
<feature type="region of interest" description="Disordered" evidence="1">
    <location>
        <begin position="1"/>
        <end position="71"/>
    </location>
</feature>
<dbReference type="InterPro" id="IPR032472">
    <property type="entry name" value="ArgoL2"/>
</dbReference>
<dbReference type="InterPro" id="IPR003165">
    <property type="entry name" value="Piwi"/>
</dbReference>
<protein>
    <submittedName>
        <fullName evidence="3">Piwi domain-containing protein</fullName>
    </submittedName>
</protein>
<dbReference type="InterPro" id="IPR036397">
    <property type="entry name" value="RNaseH_sf"/>
</dbReference>
<dbReference type="InterPro" id="IPR014811">
    <property type="entry name" value="ArgoL1"/>
</dbReference>
<dbReference type="CDD" id="cd02846">
    <property type="entry name" value="PAZ_argonaute_like"/>
    <property type="match status" value="1"/>
</dbReference>
<reference evidence="3 4" key="1">
    <citation type="submission" date="2023-01" db="EMBL/GenBank/DDBJ databases">
        <title>Analysis of 21 Apiospora genomes using comparative genomics revels a genus with tremendous synthesis potential of carbohydrate active enzymes and secondary metabolites.</title>
        <authorList>
            <person name="Sorensen T."/>
        </authorList>
    </citation>
    <scope>NUCLEOTIDE SEQUENCE [LARGE SCALE GENOMIC DNA]</scope>
    <source>
        <strain evidence="3 4">CBS 24483</strain>
    </source>
</reference>
<sequence>MAPDKKRVVSGGSDAKSGSGQGSRSGSQSPAPASTSTSLPFRPADKKDDPKDGSEKQTEGGKGKKKERKKLTDLELVGKRVDLPIESYAAGAQESKAQLFEQRPAGALPGGEPKSKLYDVNAYEVKDYIKKNVPQYDVFVKDNKGAFVTDPPRGLVEKLWKHPTVQVGTGILSPGGIRWMFNGYNIAWSSPKMAGNEREVVVDFNPGSEKPNIFTLVVKYRKDVTMDALKAFLDDSASWSTGVLESINVLDHALRQTPSDSHKLIGRCFYNRQVPTPTDVGTVRNLNHYLEIIKGSFASIRLPGKRTGGLVVNADVSTTAFWKPLGLPFVITRMVPTTRDASLQAMLLPTTEGGLAVRPRAFQHLDHLVGLKFKVYIPKRAGGPHSPVLHTIKCFHFDETKPGGANSDNVGFTKIIDGKEHRVTISNHFREAYKYQIQHAKYPLVETMKKALFPLEVCQLEPYQQYRYKLDAEQTRTMLTHAATDPWVRKADIDAAVRTLNWGSDPNLRAFGITINSNMLQSQPRQLGFPTIYYGGSKDQPKDTKYNLRGRKFYQSQTFGAKKLTQVAFFSVGACCTIANLKTYSDNFKANYDRQGGLVESKWKVHWGDIPLQGGSPEGGLWAEFPKGKHEKYEFVFLVVGTANQAQYQCIKKHMDCRLRVPSQVLLYDSVKNNNIAYWSNVCLKAYAKLSGAPYITTTALPPPLAPETMMIGLDVSHAGPGSHQPSIAALCVSVDEHTASYTGSCQTNSYRKEIVDEDIMRSLLVDQAANWLKRRGKKPQHILYFRDGVSEGQFEGVIETEAMAIKRIVTERTAMHFGVAKESIPVKITVIVATKRHHIRSFNRGGKIANPEPGLYFEDVATHPKHWDFYLYSHKAHKGTARPVHYQVIKDEIKFGRAELANLIHRQCFQYCRCYTPVSLHPAVFYAHLASQRGRAHISSTTGPPVPMSDLSPKIRAPPLVSIGALAGSMWFV</sequence>
<dbReference type="InterPro" id="IPR032474">
    <property type="entry name" value="Argonaute_N"/>
</dbReference>
<dbReference type="InterPro" id="IPR003100">
    <property type="entry name" value="PAZ_dom"/>
</dbReference>
<dbReference type="SUPFAM" id="SSF101690">
    <property type="entry name" value="PAZ domain"/>
    <property type="match status" value="1"/>
</dbReference>
<dbReference type="SMART" id="SM01163">
    <property type="entry name" value="DUF1785"/>
    <property type="match status" value="1"/>
</dbReference>
<dbReference type="PANTHER" id="PTHR22891">
    <property type="entry name" value="EUKARYOTIC TRANSLATION INITIATION FACTOR 2C"/>
    <property type="match status" value="1"/>
</dbReference>
<dbReference type="Pfam" id="PF16486">
    <property type="entry name" value="ArgoN"/>
    <property type="match status" value="1"/>
</dbReference>
<dbReference type="Gene3D" id="3.40.50.2300">
    <property type="match status" value="1"/>
</dbReference>
<dbReference type="EMBL" id="JAQQWE010000004">
    <property type="protein sequence ID" value="KAK7957172.1"/>
    <property type="molecule type" value="Genomic_DNA"/>
</dbReference>
<dbReference type="SUPFAM" id="SSF53098">
    <property type="entry name" value="Ribonuclease H-like"/>
    <property type="match status" value="1"/>
</dbReference>
<dbReference type="RefSeq" id="XP_066702478.1">
    <property type="nucleotide sequence ID" value="XM_066842616.1"/>
</dbReference>
<name>A0ABR1QKA4_9PEZI</name>
<dbReference type="GeneID" id="92075678"/>
<dbReference type="InterPro" id="IPR036085">
    <property type="entry name" value="PAZ_dom_sf"/>
</dbReference>
<keyword evidence="4" id="KW-1185">Reference proteome</keyword>
<feature type="compositionally biased region" description="Low complexity" evidence="1">
    <location>
        <begin position="22"/>
        <end position="38"/>
    </location>
</feature>